<accession>A0AAD7WE52</accession>
<name>A0AAD7WE52_9TELE</name>
<proteinExistence type="predicted"/>
<dbReference type="EMBL" id="JAINUG010000137">
    <property type="protein sequence ID" value="KAJ8393448.1"/>
    <property type="molecule type" value="Genomic_DNA"/>
</dbReference>
<keyword evidence="3" id="KW-1185">Reference proteome</keyword>
<sequence>MTGCVISDERARVAGGMHRRPSGSVAPLISGVTSRTRSRVAGSGGGEAREGGRVSRAFARRRGGERGVSRKRVFLGNKSATRAGRPGLSGSLPQTTRRQPQRKRPSLLL</sequence>
<feature type="region of interest" description="Disordered" evidence="1">
    <location>
        <begin position="1"/>
        <end position="109"/>
    </location>
</feature>
<gene>
    <name evidence="2" type="ORF">AAFF_G00061700</name>
</gene>
<organism evidence="2 3">
    <name type="scientific">Aldrovandia affinis</name>
    <dbReference type="NCBI Taxonomy" id="143900"/>
    <lineage>
        <taxon>Eukaryota</taxon>
        <taxon>Metazoa</taxon>
        <taxon>Chordata</taxon>
        <taxon>Craniata</taxon>
        <taxon>Vertebrata</taxon>
        <taxon>Euteleostomi</taxon>
        <taxon>Actinopterygii</taxon>
        <taxon>Neopterygii</taxon>
        <taxon>Teleostei</taxon>
        <taxon>Notacanthiformes</taxon>
        <taxon>Halosauridae</taxon>
        <taxon>Aldrovandia</taxon>
    </lineage>
</organism>
<dbReference type="Proteomes" id="UP001221898">
    <property type="component" value="Unassembled WGS sequence"/>
</dbReference>
<feature type="compositionally biased region" description="Basic residues" evidence="1">
    <location>
        <begin position="99"/>
        <end position="109"/>
    </location>
</feature>
<evidence type="ECO:0000313" key="2">
    <source>
        <dbReference type="EMBL" id="KAJ8393448.1"/>
    </source>
</evidence>
<dbReference type="AlphaFoldDB" id="A0AAD7WE52"/>
<protein>
    <submittedName>
        <fullName evidence="2">Uncharacterized protein</fullName>
    </submittedName>
</protein>
<evidence type="ECO:0000256" key="1">
    <source>
        <dbReference type="SAM" id="MobiDB-lite"/>
    </source>
</evidence>
<evidence type="ECO:0000313" key="3">
    <source>
        <dbReference type="Proteomes" id="UP001221898"/>
    </source>
</evidence>
<reference evidence="2" key="1">
    <citation type="journal article" date="2023" name="Science">
        <title>Genome structures resolve the early diversification of teleost fishes.</title>
        <authorList>
            <person name="Parey E."/>
            <person name="Louis A."/>
            <person name="Montfort J."/>
            <person name="Bouchez O."/>
            <person name="Roques C."/>
            <person name="Iampietro C."/>
            <person name="Lluch J."/>
            <person name="Castinel A."/>
            <person name="Donnadieu C."/>
            <person name="Desvignes T."/>
            <person name="Floi Bucao C."/>
            <person name="Jouanno E."/>
            <person name="Wen M."/>
            <person name="Mejri S."/>
            <person name="Dirks R."/>
            <person name="Jansen H."/>
            <person name="Henkel C."/>
            <person name="Chen W.J."/>
            <person name="Zahm M."/>
            <person name="Cabau C."/>
            <person name="Klopp C."/>
            <person name="Thompson A.W."/>
            <person name="Robinson-Rechavi M."/>
            <person name="Braasch I."/>
            <person name="Lecointre G."/>
            <person name="Bobe J."/>
            <person name="Postlethwait J.H."/>
            <person name="Berthelot C."/>
            <person name="Roest Crollius H."/>
            <person name="Guiguen Y."/>
        </authorList>
    </citation>
    <scope>NUCLEOTIDE SEQUENCE</scope>
    <source>
        <strain evidence="2">NC1722</strain>
    </source>
</reference>
<comment type="caution">
    <text evidence="2">The sequence shown here is derived from an EMBL/GenBank/DDBJ whole genome shotgun (WGS) entry which is preliminary data.</text>
</comment>